<sequence>MSYSLTILPEKRLALFQFVGEMNVANCRQSFVEYVKHELFRSEYVMLVDTRGVTVAQATFSEIFAAVQSVSSLLRKFDTEALSVVLVRDDVQFGLARVLEQVLDFSSRIRMRVVYTEAEALSCASRPEATLSQWMATEVV</sequence>
<evidence type="ECO:0000313" key="1">
    <source>
        <dbReference type="EMBL" id="EEW24260.1"/>
    </source>
</evidence>
<evidence type="ECO:0000313" key="2">
    <source>
        <dbReference type="Proteomes" id="UP000010121"/>
    </source>
</evidence>
<dbReference type="RefSeq" id="WP_008031983.1">
    <property type="nucleotide sequence ID" value="NZ_ACYY01000022.1"/>
</dbReference>
<protein>
    <recommendedName>
        <fullName evidence="3">STAS domain-containing protein</fullName>
    </recommendedName>
</protein>
<dbReference type="OrthoDB" id="7877306at2"/>
<name>C8S3Z8_9RHOB</name>
<proteinExistence type="predicted"/>
<evidence type="ECO:0008006" key="3">
    <source>
        <dbReference type="Google" id="ProtNLM"/>
    </source>
</evidence>
<gene>
    <name evidence="1" type="ORF">Rsw2DRAFT_2776</name>
</gene>
<organism evidence="1 2">
    <name type="scientific">Rhodobacter ferrooxidans</name>
    <dbReference type="NCBI Taxonomy" id="371731"/>
    <lineage>
        <taxon>Bacteria</taxon>
        <taxon>Pseudomonadati</taxon>
        <taxon>Pseudomonadota</taxon>
        <taxon>Alphaproteobacteria</taxon>
        <taxon>Rhodobacterales</taxon>
        <taxon>Rhodobacter group</taxon>
        <taxon>Rhodobacter</taxon>
    </lineage>
</organism>
<reference evidence="1 2" key="1">
    <citation type="submission" date="2009-08" db="EMBL/GenBank/DDBJ databases">
        <title>The draft genome of Rhodobacter sp. SW2.</title>
        <authorList>
            <consortium name="US DOE Joint Genome Institute (JGI-PGF)"/>
            <person name="Lucas S."/>
            <person name="Copeland A."/>
            <person name="Lapidus A."/>
            <person name="Glavina del Rio T."/>
            <person name="Tice H."/>
            <person name="Bruce D."/>
            <person name="Goodwin L."/>
            <person name="Pitluck S."/>
            <person name="Larimer F."/>
            <person name="Land M.L."/>
            <person name="Hauser L."/>
            <person name="Emerson D."/>
        </authorList>
    </citation>
    <scope>NUCLEOTIDE SEQUENCE [LARGE SCALE GENOMIC DNA]</scope>
    <source>
        <strain evidence="1 2">SW2</strain>
    </source>
</reference>
<dbReference type="AlphaFoldDB" id="C8S3Z8"/>
<comment type="caution">
    <text evidence="1">The sequence shown here is derived from an EMBL/GenBank/DDBJ whole genome shotgun (WGS) entry which is preliminary data.</text>
</comment>
<accession>C8S3Z8</accession>
<dbReference type="EMBL" id="ACYY01000022">
    <property type="protein sequence ID" value="EEW24260.1"/>
    <property type="molecule type" value="Genomic_DNA"/>
</dbReference>
<dbReference type="Proteomes" id="UP000010121">
    <property type="component" value="Unassembled WGS sequence"/>
</dbReference>
<keyword evidence="2" id="KW-1185">Reference proteome</keyword>
<dbReference type="eggNOG" id="ENOG5033H3N">
    <property type="taxonomic scope" value="Bacteria"/>
</dbReference>